<dbReference type="EMBL" id="CAKASE010000079">
    <property type="protein sequence ID" value="CAG9580168.1"/>
    <property type="molecule type" value="Genomic_DNA"/>
</dbReference>
<proteinExistence type="predicted"/>
<gene>
    <name evidence="1" type="ORF">DCHRY22_LOCUS13557</name>
</gene>
<evidence type="ECO:0000313" key="2">
    <source>
        <dbReference type="Proteomes" id="UP000789524"/>
    </source>
</evidence>
<accession>A0A8J2R3E2</accession>
<organism evidence="1 2">
    <name type="scientific">Danaus chrysippus</name>
    <name type="common">African queen</name>
    <dbReference type="NCBI Taxonomy" id="151541"/>
    <lineage>
        <taxon>Eukaryota</taxon>
        <taxon>Metazoa</taxon>
        <taxon>Ecdysozoa</taxon>
        <taxon>Arthropoda</taxon>
        <taxon>Hexapoda</taxon>
        <taxon>Insecta</taxon>
        <taxon>Pterygota</taxon>
        <taxon>Neoptera</taxon>
        <taxon>Endopterygota</taxon>
        <taxon>Lepidoptera</taxon>
        <taxon>Glossata</taxon>
        <taxon>Ditrysia</taxon>
        <taxon>Papilionoidea</taxon>
        <taxon>Nymphalidae</taxon>
        <taxon>Danainae</taxon>
        <taxon>Danaini</taxon>
        <taxon>Danaina</taxon>
        <taxon>Danaus</taxon>
        <taxon>Anosia</taxon>
    </lineage>
</organism>
<dbReference type="AlphaFoldDB" id="A0A8J2R3E2"/>
<protein>
    <submittedName>
        <fullName evidence="1">(African queen) hypothetical protein</fullName>
    </submittedName>
</protein>
<name>A0A8J2R3E2_9NEOP</name>
<reference evidence="1" key="1">
    <citation type="submission" date="2021-09" db="EMBL/GenBank/DDBJ databases">
        <authorList>
            <person name="Martin H S."/>
        </authorList>
    </citation>
    <scope>NUCLEOTIDE SEQUENCE</scope>
</reference>
<sequence length="84" mass="9778">MEEWIFFCYSFWSERCLRTPSGSRRRADCWDRTRLYPGEGWVSVGDVPAIMNLIPAAYGVYSIAGRLTIDRIRATVEERKTRAN</sequence>
<evidence type="ECO:0000313" key="1">
    <source>
        <dbReference type="EMBL" id="CAG9580168.1"/>
    </source>
</evidence>
<dbReference type="Proteomes" id="UP000789524">
    <property type="component" value="Unassembled WGS sequence"/>
</dbReference>
<comment type="caution">
    <text evidence="1">The sequence shown here is derived from an EMBL/GenBank/DDBJ whole genome shotgun (WGS) entry which is preliminary data.</text>
</comment>
<keyword evidence="2" id="KW-1185">Reference proteome</keyword>